<proteinExistence type="predicted"/>
<protein>
    <submittedName>
        <fullName evidence="1">Uncharacterized protein</fullName>
    </submittedName>
</protein>
<sequence length="115" mass="13180">MGDKVSGGKALGLIETDAKGSHDNLLIIQMILEHEKRLEQVEDDLRSIREYLTGMDALREHLSEWLVLTGSGVRMQKRDADERRTASENTVSLHRLLKSLREIGHQGKRDLYEDR</sequence>
<evidence type="ECO:0000313" key="2">
    <source>
        <dbReference type="Proteomes" id="UP000037210"/>
    </source>
</evidence>
<reference evidence="1 2" key="1">
    <citation type="submission" date="2015-06" db="EMBL/GenBank/DDBJ databases">
        <title>New insights into the roles of widespread benthic archaea in carbon and nitrogen cycling.</title>
        <authorList>
            <person name="Lazar C.S."/>
            <person name="Baker B.J."/>
            <person name="Seitz K.W."/>
            <person name="Hyde A.S."/>
            <person name="Dick G.J."/>
            <person name="Hinrichs K.-U."/>
            <person name="Teske A.P."/>
        </authorList>
    </citation>
    <scope>NUCLEOTIDE SEQUENCE [LARGE SCALE GENOMIC DNA]</scope>
    <source>
        <strain evidence="1">DG-45</strain>
    </source>
</reference>
<gene>
    <name evidence="1" type="ORF">AC482_00080</name>
</gene>
<comment type="caution">
    <text evidence="1">The sequence shown here is derived from an EMBL/GenBank/DDBJ whole genome shotgun (WGS) entry which is preliminary data.</text>
</comment>
<organism evidence="1 2">
    <name type="scientific">miscellaneous Crenarchaeota group-15 archaeon DG-45</name>
    <dbReference type="NCBI Taxonomy" id="1685127"/>
    <lineage>
        <taxon>Archaea</taxon>
        <taxon>Candidatus Bathyarchaeota</taxon>
        <taxon>MCG-15</taxon>
    </lineage>
</organism>
<evidence type="ECO:0000313" key="1">
    <source>
        <dbReference type="EMBL" id="KON31589.1"/>
    </source>
</evidence>
<name>A0A0M0BT19_9ARCH</name>
<dbReference type="Proteomes" id="UP000037210">
    <property type="component" value="Unassembled WGS sequence"/>
</dbReference>
<dbReference type="EMBL" id="LFWZ01000001">
    <property type="protein sequence ID" value="KON31589.1"/>
    <property type="molecule type" value="Genomic_DNA"/>
</dbReference>
<dbReference type="AlphaFoldDB" id="A0A0M0BT19"/>
<accession>A0A0M0BT19</accession>